<dbReference type="RefSeq" id="WP_266283571.1">
    <property type="nucleotide sequence ID" value="NZ_JAPKNF010000003.1"/>
</dbReference>
<dbReference type="InterPro" id="IPR016181">
    <property type="entry name" value="Acyl_CoA_acyltransferase"/>
</dbReference>
<evidence type="ECO:0000259" key="1">
    <source>
        <dbReference type="PROSITE" id="PS51186"/>
    </source>
</evidence>
<dbReference type="PANTHER" id="PTHR47237">
    <property type="entry name" value="SLL0310 PROTEIN"/>
    <property type="match status" value="1"/>
</dbReference>
<protein>
    <recommendedName>
        <fullName evidence="1">N-acetyltransferase domain-containing protein</fullName>
    </recommendedName>
</protein>
<dbReference type="InterPro" id="IPR000182">
    <property type="entry name" value="GNAT_dom"/>
</dbReference>
<gene>
    <name evidence="2" type="ORF">QO015_003767</name>
</gene>
<dbReference type="Gene3D" id="3.40.630.90">
    <property type="match status" value="1"/>
</dbReference>
<evidence type="ECO:0000313" key="3">
    <source>
        <dbReference type="Proteomes" id="UP001223743"/>
    </source>
</evidence>
<proteinExistence type="predicted"/>
<dbReference type="Pfam" id="PF18014">
    <property type="entry name" value="Acetyltransf_18"/>
    <property type="match status" value="1"/>
</dbReference>
<sequence>MLSIRVMTPAELDIAIGWAAEEGWNPGLGDALPYRAADPDGFLMGFIGDEPVTAISVVAYGAHFGFLGFYICHPGFRGLGYGIQTWHAGIDRLGTRTIGLDGVVAQQDNYRESGFMLAHRNIRFGGRVAVEAPDDPRLVPVTPALTAAVAACDAAFFPGPRGAFLHLWLNGEGGRFAVAFVEGGRVTGYGVIRPAVTGFKIGPLFAPHEEAAELMFRALAARAGGEPVFIDPPEPNAAALALADRHGLAPAFETARMYRGAAPELPLASIYGITSFELG</sequence>
<name>A0ABU0MB22_9HYPH</name>
<dbReference type="PROSITE" id="PS51186">
    <property type="entry name" value="GNAT"/>
    <property type="match status" value="1"/>
</dbReference>
<organism evidence="2 3">
    <name type="scientific">Kaistia geumhonensis</name>
    <dbReference type="NCBI Taxonomy" id="410839"/>
    <lineage>
        <taxon>Bacteria</taxon>
        <taxon>Pseudomonadati</taxon>
        <taxon>Pseudomonadota</taxon>
        <taxon>Alphaproteobacteria</taxon>
        <taxon>Hyphomicrobiales</taxon>
        <taxon>Kaistiaceae</taxon>
        <taxon>Kaistia</taxon>
    </lineage>
</organism>
<dbReference type="InterPro" id="IPR052729">
    <property type="entry name" value="Acyl/Acetyltrans_Enzymes"/>
</dbReference>
<dbReference type="PANTHER" id="PTHR47237:SF1">
    <property type="entry name" value="SLL0310 PROTEIN"/>
    <property type="match status" value="1"/>
</dbReference>
<dbReference type="InterPro" id="IPR041496">
    <property type="entry name" value="YitH/HolE_GNAT"/>
</dbReference>
<comment type="caution">
    <text evidence="2">The sequence shown here is derived from an EMBL/GenBank/DDBJ whole genome shotgun (WGS) entry which is preliminary data.</text>
</comment>
<dbReference type="EMBL" id="JAUSWJ010000001">
    <property type="protein sequence ID" value="MDQ0518154.1"/>
    <property type="molecule type" value="Genomic_DNA"/>
</dbReference>
<dbReference type="Proteomes" id="UP001223743">
    <property type="component" value="Unassembled WGS sequence"/>
</dbReference>
<feature type="domain" description="N-acetyltransferase" evidence="1">
    <location>
        <begin position="2"/>
        <end position="137"/>
    </location>
</feature>
<accession>A0ABU0MB22</accession>
<dbReference type="SUPFAM" id="SSF55729">
    <property type="entry name" value="Acyl-CoA N-acyltransferases (Nat)"/>
    <property type="match status" value="1"/>
</dbReference>
<reference evidence="2 3" key="1">
    <citation type="submission" date="2023-07" db="EMBL/GenBank/DDBJ databases">
        <title>Genomic Encyclopedia of Type Strains, Phase IV (KMG-IV): sequencing the most valuable type-strain genomes for metagenomic binning, comparative biology and taxonomic classification.</title>
        <authorList>
            <person name="Goeker M."/>
        </authorList>
    </citation>
    <scope>NUCLEOTIDE SEQUENCE [LARGE SCALE GENOMIC DNA]</scope>
    <source>
        <strain evidence="2 3">B1-1</strain>
    </source>
</reference>
<evidence type="ECO:0000313" key="2">
    <source>
        <dbReference type="EMBL" id="MDQ0518154.1"/>
    </source>
</evidence>
<keyword evidence="3" id="KW-1185">Reference proteome</keyword>